<keyword evidence="11 13" id="KW-0456">Lyase</keyword>
<dbReference type="InterPro" id="IPR003651">
    <property type="entry name" value="Endonuclease3_FeS-loop_motif"/>
</dbReference>
<dbReference type="Proteomes" id="UP000807716">
    <property type="component" value="Unassembled WGS sequence"/>
</dbReference>
<evidence type="ECO:0000256" key="7">
    <source>
        <dbReference type="ARBA" id="ARBA00022946"/>
    </source>
</evidence>
<dbReference type="GO" id="GO:0000703">
    <property type="term" value="F:oxidized pyrimidine nucleobase lesion DNA N-glycosylase activity"/>
    <property type="evidence" value="ECO:0007669"/>
    <property type="project" value="UniProtKB-UniRule"/>
</dbReference>
<keyword evidence="5 13" id="KW-0227">DNA damage</keyword>
<dbReference type="EC" id="3.2.2.-" evidence="13"/>
<feature type="region of interest" description="Disordered" evidence="14">
    <location>
        <begin position="1"/>
        <end position="42"/>
    </location>
</feature>
<dbReference type="GO" id="GO:0051539">
    <property type="term" value="F:4 iron, 4 sulfur cluster binding"/>
    <property type="evidence" value="ECO:0007669"/>
    <property type="project" value="UniProtKB-KW"/>
</dbReference>
<evidence type="ECO:0000256" key="14">
    <source>
        <dbReference type="SAM" id="MobiDB-lite"/>
    </source>
</evidence>
<dbReference type="EMBL" id="JAAAJB010000117">
    <property type="protein sequence ID" value="KAG0265421.1"/>
    <property type="molecule type" value="Genomic_DNA"/>
</dbReference>
<feature type="region of interest" description="Disordered" evidence="14">
    <location>
        <begin position="96"/>
        <end position="154"/>
    </location>
</feature>
<evidence type="ECO:0000256" key="12">
    <source>
        <dbReference type="ARBA" id="ARBA00023295"/>
    </source>
</evidence>
<dbReference type="SMART" id="SM00478">
    <property type="entry name" value="ENDO3c"/>
    <property type="match status" value="1"/>
</dbReference>
<dbReference type="InterPro" id="IPR003265">
    <property type="entry name" value="HhH-GPD_domain"/>
</dbReference>
<dbReference type="Pfam" id="PF00730">
    <property type="entry name" value="HhH-GPD"/>
    <property type="match status" value="1"/>
</dbReference>
<dbReference type="InterPro" id="IPR000445">
    <property type="entry name" value="HhH_motif"/>
</dbReference>
<dbReference type="PANTHER" id="PTHR43286:SF1">
    <property type="entry name" value="ENDONUCLEASE III-LIKE PROTEIN 1"/>
    <property type="match status" value="1"/>
</dbReference>
<evidence type="ECO:0000256" key="1">
    <source>
        <dbReference type="ARBA" id="ARBA00001966"/>
    </source>
</evidence>
<dbReference type="EC" id="4.2.99.18" evidence="13"/>
<feature type="domain" description="HhH-GPD" evidence="15">
    <location>
        <begin position="203"/>
        <end position="356"/>
    </location>
</feature>
<keyword evidence="12 13" id="KW-0326">Glycosidase</keyword>
<feature type="compositionally biased region" description="Polar residues" evidence="14">
    <location>
        <begin position="123"/>
        <end position="132"/>
    </location>
</feature>
<organism evidence="16 17">
    <name type="scientific">Actinomortierella ambigua</name>
    <dbReference type="NCBI Taxonomy" id="1343610"/>
    <lineage>
        <taxon>Eukaryota</taxon>
        <taxon>Fungi</taxon>
        <taxon>Fungi incertae sedis</taxon>
        <taxon>Mucoromycota</taxon>
        <taxon>Mortierellomycotina</taxon>
        <taxon>Mortierellomycetes</taxon>
        <taxon>Mortierellales</taxon>
        <taxon>Mortierellaceae</taxon>
        <taxon>Actinomortierella</taxon>
    </lineage>
</organism>
<dbReference type="InterPro" id="IPR011257">
    <property type="entry name" value="DNA_glycosylase"/>
</dbReference>
<keyword evidence="13" id="KW-0539">Nucleus</keyword>
<keyword evidence="6 13" id="KW-0378">Hydrolase</keyword>
<dbReference type="GO" id="GO:0006289">
    <property type="term" value="P:nucleotide-excision repair"/>
    <property type="evidence" value="ECO:0007669"/>
    <property type="project" value="TreeGrafter"/>
</dbReference>
<comment type="cofactor">
    <cofactor evidence="1">
        <name>[4Fe-4S] cluster</name>
        <dbReference type="ChEBI" id="CHEBI:49883"/>
    </cofactor>
</comment>
<evidence type="ECO:0000256" key="13">
    <source>
        <dbReference type="HAMAP-Rule" id="MF_03183"/>
    </source>
</evidence>
<dbReference type="PANTHER" id="PTHR43286">
    <property type="entry name" value="ENDONUCLEASE III-LIKE PROTEIN 1"/>
    <property type="match status" value="1"/>
</dbReference>
<evidence type="ECO:0000313" key="17">
    <source>
        <dbReference type="Proteomes" id="UP000807716"/>
    </source>
</evidence>
<comment type="caution">
    <text evidence="16">The sequence shown here is derived from an EMBL/GenBank/DDBJ whole genome shotgun (WGS) entry which is preliminary data.</text>
</comment>
<feature type="compositionally biased region" description="Low complexity" evidence="14">
    <location>
        <begin position="96"/>
        <end position="113"/>
    </location>
</feature>
<dbReference type="AlphaFoldDB" id="A0A9P6QFY8"/>
<comment type="catalytic activity">
    <reaction evidence="13">
        <text>2'-deoxyribonucleotide-(2'-deoxyribose 5'-phosphate)-2'-deoxyribonucleotide-DNA = a 3'-end 2'-deoxyribonucleotide-(2,3-dehydro-2,3-deoxyribose 5'-phosphate)-DNA + a 5'-end 5'-phospho-2'-deoxyribonucleoside-DNA + H(+)</text>
        <dbReference type="Rhea" id="RHEA:66592"/>
        <dbReference type="Rhea" id="RHEA-COMP:13180"/>
        <dbReference type="Rhea" id="RHEA-COMP:16897"/>
        <dbReference type="Rhea" id="RHEA-COMP:17067"/>
        <dbReference type="ChEBI" id="CHEBI:15378"/>
        <dbReference type="ChEBI" id="CHEBI:136412"/>
        <dbReference type="ChEBI" id="CHEBI:157695"/>
        <dbReference type="ChEBI" id="CHEBI:167181"/>
        <dbReference type="EC" id="4.2.99.18"/>
    </reaction>
</comment>
<evidence type="ECO:0000256" key="2">
    <source>
        <dbReference type="ARBA" id="ARBA00008343"/>
    </source>
</evidence>
<dbReference type="Gene3D" id="1.10.340.30">
    <property type="entry name" value="Hypothetical protein, domain 2"/>
    <property type="match status" value="1"/>
</dbReference>
<gene>
    <name evidence="16" type="primary">NTG2</name>
    <name evidence="13" type="synonym">NTH1</name>
    <name evidence="16" type="ORF">DFQ27_000635</name>
</gene>
<evidence type="ECO:0000313" key="16">
    <source>
        <dbReference type="EMBL" id="KAG0265421.1"/>
    </source>
</evidence>
<dbReference type="GO" id="GO:0006285">
    <property type="term" value="P:base-excision repair, AP site formation"/>
    <property type="evidence" value="ECO:0007669"/>
    <property type="project" value="UniProtKB-UniRule"/>
</dbReference>
<keyword evidence="4" id="KW-0479">Metal-binding</keyword>
<dbReference type="GO" id="GO:0140078">
    <property type="term" value="F:class I DNA-(apurinic or apyrimidinic site) endonuclease activity"/>
    <property type="evidence" value="ECO:0007669"/>
    <property type="project" value="UniProtKB-EC"/>
</dbReference>
<feature type="compositionally biased region" description="Basic and acidic residues" evidence="14">
    <location>
        <begin position="8"/>
        <end position="17"/>
    </location>
</feature>
<evidence type="ECO:0000256" key="10">
    <source>
        <dbReference type="ARBA" id="ARBA00023204"/>
    </source>
</evidence>
<keyword evidence="3" id="KW-0004">4Fe-4S</keyword>
<accession>A0A9P6QFY8</accession>
<evidence type="ECO:0000256" key="6">
    <source>
        <dbReference type="ARBA" id="ARBA00022801"/>
    </source>
</evidence>
<evidence type="ECO:0000256" key="4">
    <source>
        <dbReference type="ARBA" id="ARBA00022723"/>
    </source>
</evidence>
<evidence type="ECO:0000256" key="8">
    <source>
        <dbReference type="ARBA" id="ARBA00023004"/>
    </source>
</evidence>
<dbReference type="InterPro" id="IPR023170">
    <property type="entry name" value="HhH_base_excis_C"/>
</dbReference>
<dbReference type="GO" id="GO:0046872">
    <property type="term" value="F:metal ion binding"/>
    <property type="evidence" value="ECO:0007669"/>
    <property type="project" value="UniProtKB-KW"/>
</dbReference>
<reference evidence="16" key="1">
    <citation type="journal article" date="2020" name="Fungal Divers.">
        <title>Resolving the Mortierellaceae phylogeny through synthesis of multi-gene phylogenetics and phylogenomics.</title>
        <authorList>
            <person name="Vandepol N."/>
            <person name="Liber J."/>
            <person name="Desiro A."/>
            <person name="Na H."/>
            <person name="Kennedy M."/>
            <person name="Barry K."/>
            <person name="Grigoriev I.V."/>
            <person name="Miller A.N."/>
            <person name="O'Donnell K."/>
            <person name="Stajich J.E."/>
            <person name="Bonito G."/>
        </authorList>
    </citation>
    <scope>NUCLEOTIDE SEQUENCE</scope>
    <source>
        <strain evidence="16">BC1065</strain>
    </source>
</reference>
<evidence type="ECO:0000256" key="11">
    <source>
        <dbReference type="ARBA" id="ARBA00023239"/>
    </source>
</evidence>
<keyword evidence="17" id="KW-1185">Reference proteome</keyword>
<dbReference type="GO" id="GO:0005634">
    <property type="term" value="C:nucleus"/>
    <property type="evidence" value="ECO:0007669"/>
    <property type="project" value="UniProtKB-SubCell"/>
</dbReference>
<name>A0A9P6QFY8_9FUNG</name>
<dbReference type="GO" id="GO:0005739">
    <property type="term" value="C:mitochondrion"/>
    <property type="evidence" value="ECO:0007669"/>
    <property type="project" value="UniProtKB-SubCell"/>
</dbReference>
<keyword evidence="10 13" id="KW-0234">DNA repair</keyword>
<comment type="caution">
    <text evidence="13">Lacks conserved residue(s) required for the propagation of feature annotation.</text>
</comment>
<feature type="compositionally biased region" description="Basic and acidic residues" evidence="14">
    <location>
        <begin position="484"/>
        <end position="498"/>
    </location>
</feature>
<dbReference type="SUPFAM" id="SSF48150">
    <property type="entry name" value="DNA-glycosylase"/>
    <property type="match status" value="1"/>
</dbReference>
<feature type="region of interest" description="Disordered" evidence="14">
    <location>
        <begin position="411"/>
        <end position="508"/>
    </location>
</feature>
<dbReference type="Pfam" id="PF00633">
    <property type="entry name" value="HHH"/>
    <property type="match status" value="1"/>
</dbReference>
<comment type="subcellular location">
    <subcellularLocation>
        <location evidence="13">Nucleus</location>
    </subcellularLocation>
    <subcellularLocation>
        <location evidence="13">Mitochondrion</location>
    </subcellularLocation>
</comment>
<sequence>MSTRSSARLRDAARIKTEQSPPPDLSPAVSRKRTRPATTTTTTYYDSHATIQHDLELDERALRRLRLEADGIRRALERQPSSTDDQDDKEIAAAAAATTTNTRQRATSNRRSTVAIKAEDPSDATSSSIRGKSTSGDGDSGSSSGSGTAKQPKNWQSVLDDIREYRRYHVAPVDTMGCERLAEVGESIPPEVSRFQTLISLVLSSQTKDTVTSVAVRRLQRELKGGLTIQGVLDVGHDELNGIIGAVGFHNKKTVFMKQIAEICRTQYAGDIPDSAEGLMALPGVGPKMAYLTLQVAWRKNMGIGVDTHVHRICNRLGWVKTEKDGPEGTRKALQSWLPKQHWREINYLLVGFGQVLCLPRGPMCDICPVRDRCPSAPRSAKMKPIIKEEPLTDVKLENTIVTLVQWEESRSSMNGGISPPPSKPLPVAESASTGTGAEAKVSTESSTAETPPPADGQVLIHSRPSISKRSKTRSVSPSSIPIKQEDQDDKVIIKQEPNEDGTSSKYF</sequence>
<evidence type="ECO:0000256" key="9">
    <source>
        <dbReference type="ARBA" id="ARBA00023014"/>
    </source>
</evidence>
<keyword evidence="9" id="KW-0411">Iron-sulfur</keyword>
<comment type="function">
    <text evidence="13">Bifunctional DNA N-glycosylase with associated apurinic/apyrimidinic (AP) lyase function that catalyzes the first step in base excision repair (BER), the primary repair pathway for the repair of oxidative DNA damage. The DNA N-glycosylase activity releases the damaged DNA base from DNA by cleaving the N-glycosidic bond, leaving an AP site. The AP lyase activity cleaves the phosphodiester bond 3' to the AP site by a beta-elimination. Primarily recognizes and repairs oxidative base damage of pyrimidines.</text>
</comment>
<dbReference type="Gene3D" id="1.10.1670.10">
    <property type="entry name" value="Helix-hairpin-Helix base-excision DNA repair enzymes (C-terminal)"/>
    <property type="match status" value="1"/>
</dbReference>
<dbReference type="GO" id="GO:0003677">
    <property type="term" value="F:DNA binding"/>
    <property type="evidence" value="ECO:0007669"/>
    <property type="project" value="UniProtKB-UniRule"/>
</dbReference>
<dbReference type="CDD" id="cd00056">
    <property type="entry name" value="ENDO3c"/>
    <property type="match status" value="1"/>
</dbReference>
<keyword evidence="8" id="KW-0408">Iron</keyword>
<keyword evidence="7" id="KW-0809">Transit peptide</keyword>
<evidence type="ECO:0000256" key="5">
    <source>
        <dbReference type="ARBA" id="ARBA00022763"/>
    </source>
</evidence>
<feature type="compositionally biased region" description="Low complexity" evidence="14">
    <location>
        <begin position="133"/>
        <end position="148"/>
    </location>
</feature>
<proteinExistence type="inferred from homology"/>
<protein>
    <recommendedName>
        <fullName evidence="13">Endonuclease III homolog</fullName>
        <ecNumber evidence="13">3.2.2.-</ecNumber>
        <ecNumber evidence="13">4.2.99.18</ecNumber>
    </recommendedName>
    <alternativeName>
        <fullName evidence="13">Bifunctional DNA N-glycosylase/DNA-(apurinic or apyrimidinic site) lyase</fullName>
        <shortName evidence="13">DNA glycosylase/AP lyase</shortName>
    </alternativeName>
</protein>
<dbReference type="SMART" id="SM00525">
    <property type="entry name" value="FES"/>
    <property type="match status" value="1"/>
</dbReference>
<keyword evidence="13" id="KW-0496">Mitochondrion</keyword>
<comment type="similarity">
    <text evidence="2 13">Belongs to the Nth/MutY family.</text>
</comment>
<dbReference type="OrthoDB" id="2099276at2759"/>
<dbReference type="InterPro" id="IPR030841">
    <property type="entry name" value="NTH1"/>
</dbReference>
<evidence type="ECO:0000256" key="3">
    <source>
        <dbReference type="ARBA" id="ARBA00022485"/>
    </source>
</evidence>
<dbReference type="FunFam" id="1.10.340.30:FF:000005">
    <property type="entry name" value="Endonuclease III-like protein 1"/>
    <property type="match status" value="1"/>
</dbReference>
<dbReference type="HAMAP" id="MF_03183">
    <property type="entry name" value="Endonuclease_III_Nth"/>
    <property type="match status" value="1"/>
</dbReference>
<evidence type="ECO:0000259" key="15">
    <source>
        <dbReference type="SMART" id="SM00478"/>
    </source>
</evidence>